<dbReference type="InterPro" id="IPR024215">
    <property type="entry name" value="DUF3847"/>
</dbReference>
<evidence type="ECO:0000256" key="1">
    <source>
        <dbReference type="SAM" id="Coils"/>
    </source>
</evidence>
<dbReference type="Pfam" id="PF12958">
    <property type="entry name" value="DUF3847"/>
    <property type="match status" value="1"/>
</dbReference>
<name>A0A1B2JLB1_9FIRM</name>
<reference evidence="2" key="1">
    <citation type="journal article" date="2016" name="J. Antimicrob. Chemother.">
        <title>Novel chromosome-encoded erm(47) determinant responsible for constitutive MLSB resistance in Helcococcus kunzii.</title>
        <authorList>
            <person name="Guerin F."/>
            <person name="Isnard C."/>
            <person name="Bucquet F."/>
            <person name="Fines-Guyon M."/>
            <person name="Giard J.C."/>
            <person name="Burrus V."/>
            <person name="Cattoir V."/>
        </authorList>
    </citation>
    <scope>NUCLEOTIDE SEQUENCE</scope>
    <source>
        <strain evidence="2">UCN99</strain>
    </source>
</reference>
<evidence type="ECO:0000313" key="2">
    <source>
        <dbReference type="EMBL" id="ANZ79412.1"/>
    </source>
</evidence>
<proteinExistence type="predicted"/>
<organism evidence="2">
    <name type="scientific">Helcococcus kunzii</name>
    <dbReference type="NCBI Taxonomy" id="40091"/>
    <lineage>
        <taxon>Bacteria</taxon>
        <taxon>Bacillati</taxon>
        <taxon>Bacillota</taxon>
        <taxon>Tissierellia</taxon>
        <taxon>Tissierellales</taxon>
        <taxon>Peptoniphilaceae</taxon>
        <taxon>Helcococcus</taxon>
    </lineage>
</organism>
<evidence type="ECO:0008006" key="3">
    <source>
        <dbReference type="Google" id="ProtNLM"/>
    </source>
</evidence>
<sequence length="112" mass="13531">MKKEKTLQEVQEHIFELQEEKEKCDVKLKQLQNQGKKLEKLANEKERKRRNHRLIQRGLIVERVIENPLLFTDEEIEKMLKIATDTAEYQKAYDEVISKKDMKNETEEEMIE</sequence>
<dbReference type="AlphaFoldDB" id="A0A1B2JLB1"/>
<accession>A0A1B2JLB1</accession>
<keyword evidence="1" id="KW-0175">Coiled coil</keyword>
<protein>
    <recommendedName>
        <fullName evidence="3">DUF3847 domain-containing protein</fullName>
    </recommendedName>
</protein>
<feature type="coiled-coil region" evidence="1">
    <location>
        <begin position="3"/>
        <end position="51"/>
    </location>
</feature>
<dbReference type="EMBL" id="KU612222">
    <property type="protein sequence ID" value="ANZ79412.1"/>
    <property type="molecule type" value="Genomic_DNA"/>
</dbReference>